<keyword evidence="3" id="KW-1185">Reference proteome</keyword>
<dbReference type="EMBL" id="JAULSW010000008">
    <property type="protein sequence ID" value="KAK3372111.1"/>
    <property type="molecule type" value="Genomic_DNA"/>
</dbReference>
<gene>
    <name evidence="2" type="ORF">B0H63DRAFT_513608</name>
</gene>
<dbReference type="Proteomes" id="UP001285441">
    <property type="component" value="Unassembled WGS sequence"/>
</dbReference>
<name>A0AAE0K8N8_9PEZI</name>
<reference evidence="2" key="2">
    <citation type="submission" date="2023-06" db="EMBL/GenBank/DDBJ databases">
        <authorList>
            <consortium name="Lawrence Berkeley National Laboratory"/>
            <person name="Haridas S."/>
            <person name="Hensen N."/>
            <person name="Bonometti L."/>
            <person name="Westerberg I."/>
            <person name="Brannstrom I.O."/>
            <person name="Guillou S."/>
            <person name="Cros-Aarteil S."/>
            <person name="Calhoun S."/>
            <person name="Kuo A."/>
            <person name="Mondo S."/>
            <person name="Pangilinan J."/>
            <person name="Riley R."/>
            <person name="LaButti K."/>
            <person name="Andreopoulos B."/>
            <person name="Lipzen A."/>
            <person name="Chen C."/>
            <person name="Yanf M."/>
            <person name="Daum C."/>
            <person name="Ng V."/>
            <person name="Clum A."/>
            <person name="Steindorff A."/>
            <person name="Ohm R."/>
            <person name="Martin F."/>
            <person name="Silar P."/>
            <person name="Natvig D."/>
            <person name="Lalanne C."/>
            <person name="Gautier V."/>
            <person name="Ament-velasquez S.L."/>
            <person name="Kruys A."/>
            <person name="Hutchinson M.I."/>
            <person name="Powell A.J."/>
            <person name="Barry K."/>
            <person name="Miller A.N."/>
            <person name="Grigoriev I.V."/>
            <person name="Debuchy R."/>
            <person name="Gladieux P."/>
            <person name="Thoren M.H."/>
            <person name="Johannesson H."/>
        </authorList>
    </citation>
    <scope>NUCLEOTIDE SEQUENCE</scope>
    <source>
        <strain evidence="2">CBS 232.78</strain>
    </source>
</reference>
<evidence type="ECO:0000256" key="1">
    <source>
        <dbReference type="SAM" id="MobiDB-lite"/>
    </source>
</evidence>
<sequence length="173" mass="19443">MPMTYDDILLAARILRSDPTLTLEQATWKLKARFGFTFWGTDNLARPLLLDTLQPDGPTLYLFHYTSFLKEQLDRLQEKGFGKEDGIFFHFDGDRSSHILERLITKVGFDEDCAQPEGYKISTSTTQKTNSPTCTGASGWPHCSLSFSNGLPATNSKGGSNGRHLRVTPLPWR</sequence>
<dbReference type="AlphaFoldDB" id="A0AAE0K8N8"/>
<feature type="region of interest" description="Disordered" evidence="1">
    <location>
        <begin position="154"/>
        <end position="173"/>
    </location>
</feature>
<comment type="caution">
    <text evidence="2">The sequence shown here is derived from an EMBL/GenBank/DDBJ whole genome shotgun (WGS) entry which is preliminary data.</text>
</comment>
<evidence type="ECO:0000313" key="3">
    <source>
        <dbReference type="Proteomes" id="UP001285441"/>
    </source>
</evidence>
<protein>
    <submittedName>
        <fullName evidence="2">Uncharacterized protein</fullName>
    </submittedName>
</protein>
<reference evidence="2" key="1">
    <citation type="journal article" date="2023" name="Mol. Phylogenet. Evol.">
        <title>Genome-scale phylogeny and comparative genomics of the fungal order Sordariales.</title>
        <authorList>
            <person name="Hensen N."/>
            <person name="Bonometti L."/>
            <person name="Westerberg I."/>
            <person name="Brannstrom I.O."/>
            <person name="Guillou S."/>
            <person name="Cros-Aarteil S."/>
            <person name="Calhoun S."/>
            <person name="Haridas S."/>
            <person name="Kuo A."/>
            <person name="Mondo S."/>
            <person name="Pangilinan J."/>
            <person name="Riley R."/>
            <person name="LaButti K."/>
            <person name="Andreopoulos B."/>
            <person name="Lipzen A."/>
            <person name="Chen C."/>
            <person name="Yan M."/>
            <person name="Daum C."/>
            <person name="Ng V."/>
            <person name="Clum A."/>
            <person name="Steindorff A."/>
            <person name="Ohm R.A."/>
            <person name="Martin F."/>
            <person name="Silar P."/>
            <person name="Natvig D.O."/>
            <person name="Lalanne C."/>
            <person name="Gautier V."/>
            <person name="Ament-Velasquez S.L."/>
            <person name="Kruys A."/>
            <person name="Hutchinson M.I."/>
            <person name="Powell A.J."/>
            <person name="Barry K."/>
            <person name="Miller A.N."/>
            <person name="Grigoriev I.V."/>
            <person name="Debuchy R."/>
            <person name="Gladieux P."/>
            <person name="Hiltunen Thoren M."/>
            <person name="Johannesson H."/>
        </authorList>
    </citation>
    <scope>NUCLEOTIDE SEQUENCE</scope>
    <source>
        <strain evidence="2">CBS 232.78</strain>
    </source>
</reference>
<organism evidence="2 3">
    <name type="scientific">Podospora didyma</name>
    <dbReference type="NCBI Taxonomy" id="330526"/>
    <lineage>
        <taxon>Eukaryota</taxon>
        <taxon>Fungi</taxon>
        <taxon>Dikarya</taxon>
        <taxon>Ascomycota</taxon>
        <taxon>Pezizomycotina</taxon>
        <taxon>Sordariomycetes</taxon>
        <taxon>Sordariomycetidae</taxon>
        <taxon>Sordariales</taxon>
        <taxon>Podosporaceae</taxon>
        <taxon>Podospora</taxon>
    </lineage>
</organism>
<proteinExistence type="predicted"/>
<evidence type="ECO:0000313" key="2">
    <source>
        <dbReference type="EMBL" id="KAK3372111.1"/>
    </source>
</evidence>
<accession>A0AAE0K8N8</accession>